<dbReference type="PANTHER" id="PTHR12022">
    <property type="entry name" value="UBIQUINOL-CYTOCHROME C REDUCTASE COMPLEX 14 KD PROTEIN"/>
    <property type="match status" value="1"/>
</dbReference>
<dbReference type="FunFam" id="1.10.1090.10:FF:000001">
    <property type="entry name" value="Cytochrome b-c1 complex subunit 7"/>
    <property type="match status" value="1"/>
</dbReference>
<evidence type="ECO:0000256" key="11">
    <source>
        <dbReference type="ARBA" id="ARBA00046393"/>
    </source>
</evidence>
<comment type="subunit">
    <text evidence="11">Component of the ubiquinol-cytochrome c oxidoreductase (cytochrome b-c1 complex, complex III, CIII), a multisubunit enzyme composed of 11 subunits. The complex is composed of 3 respiratory subunits cytochrome b, cytochrome c1 and Rieske protein UQCRFS1, 2 core protein subunits UQCRC1/QCR1 and UQCRC2/QCR2, and 6 low-molecular weight protein subunits UQCRH/QCR6, UQCRB/QCR7, UQCRQ/QCR8, UQCR10/QCR9, UQCR11/QCR10 and subunit 9, the cleavage product of Rieske protein UQCRFS1. The complex exists as an obligatory dimer and forms supercomplexes (SCs) in the inner mitochondrial membrane with NADH-ubiquinone oxidoreductase (complex I, CI) and cytochrome c oxidase (complex IV, CIV), resulting in different assemblies (supercomplex SCI(1)III(2)IV(1) and megacomplex MCI(2)III(2)IV(2)).</text>
</comment>
<keyword evidence="4 12" id="KW-0813">Transport</keyword>
<dbReference type="EMBL" id="KQ414663">
    <property type="protein sequence ID" value="KOC65490.1"/>
    <property type="molecule type" value="Genomic_DNA"/>
</dbReference>
<protein>
    <recommendedName>
        <fullName evidence="3 12">Cytochrome b-c1 complex subunit 7</fullName>
    </recommendedName>
</protein>
<dbReference type="InterPro" id="IPR036544">
    <property type="entry name" value="QCR7_sf"/>
</dbReference>
<comment type="subunit">
    <text evidence="10">Component of the ubiquinol-cytochrome c oxidoreductase (cytochrome b-c1 complex, complex III, CIII), a multisubunit enzyme composed of 3 respiratory subunits cytochrome b, cytochrome c1 and Rieske protein, 2 core protein subunits, and additional low-molecular weight protein subunits. The complex exists as an obligatory dimer and forms supercomplexes (SCs) in the inner mitochondrial membrane with cytochrome c oxidase (complex IV, CIV).</text>
</comment>
<dbReference type="SUPFAM" id="SSF81524">
    <property type="entry name" value="14 kDa protein of cytochrome bc1 complex (Ubiquinol-cytochrome c reductase)"/>
    <property type="match status" value="1"/>
</dbReference>
<keyword evidence="5 12" id="KW-0679">Respiratory chain</keyword>
<evidence type="ECO:0000313" key="14">
    <source>
        <dbReference type="Proteomes" id="UP000053825"/>
    </source>
</evidence>
<evidence type="ECO:0000256" key="1">
    <source>
        <dbReference type="ARBA" id="ARBA00004443"/>
    </source>
</evidence>
<dbReference type="Gene3D" id="1.10.1090.10">
    <property type="entry name" value="Cytochrome b-c1 complex subunit 7"/>
    <property type="match status" value="1"/>
</dbReference>
<dbReference type="GO" id="GO:0045275">
    <property type="term" value="C:respiratory chain complex III"/>
    <property type="evidence" value="ECO:0007669"/>
    <property type="project" value="InterPro"/>
</dbReference>
<evidence type="ECO:0000256" key="7">
    <source>
        <dbReference type="ARBA" id="ARBA00022982"/>
    </source>
</evidence>
<dbReference type="AlphaFoldDB" id="A0A0L7R3M4"/>
<evidence type="ECO:0000256" key="9">
    <source>
        <dbReference type="ARBA" id="ARBA00023136"/>
    </source>
</evidence>
<comment type="subcellular location">
    <subcellularLocation>
        <location evidence="1">Mitochondrion inner membrane</location>
        <topology evidence="1">Peripheral membrane protein</topology>
        <orientation evidence="1">Matrix side</orientation>
    </subcellularLocation>
</comment>
<keyword evidence="8 12" id="KW-0496">Mitochondrion</keyword>
<sequence length="105" mass="12830">MSYLKRTFPGFQKWAYNFAGFNQYGLYRDDLLHETEDVKEALKRVPPHIIEERDFRLVRAMQLDLQKKVLPKEQWTKLEEDIHYLLPHVQDVIRERKEKEAWEAQ</sequence>
<dbReference type="PIRSF" id="PIRSF000022">
    <property type="entry name" value="Bc1_14K"/>
    <property type="match status" value="1"/>
</dbReference>
<dbReference type="PANTHER" id="PTHR12022:SF0">
    <property type="entry name" value="CYTOCHROME B-C1 COMPLEX SUBUNIT 7"/>
    <property type="match status" value="1"/>
</dbReference>
<dbReference type="OrthoDB" id="425749at2759"/>
<organism evidence="13 14">
    <name type="scientific">Habropoda laboriosa</name>
    <dbReference type="NCBI Taxonomy" id="597456"/>
    <lineage>
        <taxon>Eukaryota</taxon>
        <taxon>Metazoa</taxon>
        <taxon>Ecdysozoa</taxon>
        <taxon>Arthropoda</taxon>
        <taxon>Hexapoda</taxon>
        <taxon>Insecta</taxon>
        <taxon>Pterygota</taxon>
        <taxon>Neoptera</taxon>
        <taxon>Endopterygota</taxon>
        <taxon>Hymenoptera</taxon>
        <taxon>Apocrita</taxon>
        <taxon>Aculeata</taxon>
        <taxon>Apoidea</taxon>
        <taxon>Anthophila</taxon>
        <taxon>Apidae</taxon>
        <taxon>Habropoda</taxon>
    </lineage>
</organism>
<dbReference type="GO" id="GO:0006122">
    <property type="term" value="P:mitochondrial electron transport, ubiquinol to cytochrome c"/>
    <property type="evidence" value="ECO:0007669"/>
    <property type="project" value="InterPro"/>
</dbReference>
<dbReference type="Pfam" id="PF02271">
    <property type="entry name" value="UCR_14kD"/>
    <property type="match status" value="1"/>
</dbReference>
<evidence type="ECO:0000256" key="5">
    <source>
        <dbReference type="ARBA" id="ARBA00022660"/>
    </source>
</evidence>
<reference evidence="13 14" key="1">
    <citation type="submission" date="2015-07" db="EMBL/GenBank/DDBJ databases">
        <title>The genome of Habropoda laboriosa.</title>
        <authorList>
            <person name="Pan H."/>
            <person name="Kapheim K."/>
        </authorList>
    </citation>
    <scope>NUCLEOTIDE SEQUENCE [LARGE SCALE GENOMIC DNA]</scope>
    <source>
        <strain evidence="13">0110345459</strain>
    </source>
</reference>
<proteinExistence type="inferred from homology"/>
<evidence type="ECO:0000256" key="4">
    <source>
        <dbReference type="ARBA" id="ARBA00022448"/>
    </source>
</evidence>
<evidence type="ECO:0000256" key="2">
    <source>
        <dbReference type="ARBA" id="ARBA00008554"/>
    </source>
</evidence>
<evidence type="ECO:0000256" key="6">
    <source>
        <dbReference type="ARBA" id="ARBA00022792"/>
    </source>
</evidence>
<evidence type="ECO:0000256" key="3">
    <source>
        <dbReference type="ARBA" id="ARBA00016323"/>
    </source>
</evidence>
<keyword evidence="14" id="KW-1185">Reference proteome</keyword>
<dbReference type="GO" id="GO:0005743">
    <property type="term" value="C:mitochondrial inner membrane"/>
    <property type="evidence" value="ECO:0007669"/>
    <property type="project" value="UniProtKB-SubCell"/>
</dbReference>
<comment type="similarity">
    <text evidence="2 12">Belongs to the UQCRB/QCR7 family.</text>
</comment>
<keyword evidence="6 12" id="KW-0999">Mitochondrion inner membrane</keyword>
<evidence type="ECO:0000256" key="10">
    <source>
        <dbReference type="ARBA" id="ARBA00038521"/>
    </source>
</evidence>
<gene>
    <name evidence="13" type="ORF">WH47_10070</name>
</gene>
<evidence type="ECO:0000256" key="12">
    <source>
        <dbReference type="PIRNR" id="PIRNR000022"/>
    </source>
</evidence>
<evidence type="ECO:0000313" key="13">
    <source>
        <dbReference type="EMBL" id="KOC65490.1"/>
    </source>
</evidence>
<comment type="function">
    <text evidence="12">Component of the ubiquinol-cytochrome c oxidoreductase, a multisubunit transmembrane complex that is part of the mitochondrial electron transport chain which drives oxidative phosphorylation.</text>
</comment>
<evidence type="ECO:0000256" key="8">
    <source>
        <dbReference type="ARBA" id="ARBA00023128"/>
    </source>
</evidence>
<dbReference type="STRING" id="597456.A0A0L7R3M4"/>
<keyword evidence="7 12" id="KW-0249">Electron transport</keyword>
<dbReference type="InterPro" id="IPR003197">
    <property type="entry name" value="QCR7"/>
</dbReference>
<keyword evidence="9 12" id="KW-0472">Membrane</keyword>
<dbReference type="Proteomes" id="UP000053825">
    <property type="component" value="Unassembled WGS sequence"/>
</dbReference>
<accession>A0A0L7R3M4</accession>
<name>A0A0L7R3M4_9HYME</name>